<evidence type="ECO:0000256" key="7">
    <source>
        <dbReference type="ARBA" id="ARBA00022723"/>
    </source>
</evidence>
<keyword evidence="19" id="KW-1185">Reference proteome</keyword>
<dbReference type="InterPro" id="IPR036257">
    <property type="entry name" value="Cyt_c_oxidase_su2_TM_sf"/>
</dbReference>
<dbReference type="GO" id="GO:0004129">
    <property type="term" value="F:cytochrome-c oxidase activity"/>
    <property type="evidence" value="ECO:0007669"/>
    <property type="project" value="UniProtKB-EC"/>
</dbReference>
<dbReference type="Pfam" id="PF00116">
    <property type="entry name" value="COX2"/>
    <property type="match status" value="1"/>
</dbReference>
<dbReference type="SUPFAM" id="SSF81464">
    <property type="entry name" value="Cytochrome c oxidase subunit II-like, transmembrane region"/>
    <property type="match status" value="1"/>
</dbReference>
<dbReference type="RefSeq" id="WP_321397807.1">
    <property type="nucleotide sequence ID" value="NZ_CP139487.1"/>
</dbReference>
<evidence type="ECO:0000256" key="1">
    <source>
        <dbReference type="ARBA" id="ARBA00004141"/>
    </source>
</evidence>
<evidence type="ECO:0000313" key="19">
    <source>
        <dbReference type="Proteomes" id="UP001324634"/>
    </source>
</evidence>
<keyword evidence="8" id="KW-1278">Translocase</keyword>
<keyword evidence="4" id="KW-0813">Transport</keyword>
<keyword evidence="6 15" id="KW-0812">Transmembrane</keyword>
<sequence>MKWPSDVSAFSTSLDQYMLFITVVCGGVTVIILFIIALFCFKYHASKVTNEVKALTNRTLETVLILFTLGFFMYFFYRATDLYQEKVKPQKADYEIFVYAKQWMWKFHHPNGFTEVNNLHLPKDKKINFVMISEDVIHSLFLPNFRVKQDLVPEVYTTMFIHPLKLGTYPLFCTEYCGTDHALMKGSINIIEHEDYERLIHNPTGSSGRDLFVKNNCLTCHHDGSTLAPSLVNLQRTDEELRRSILYPQTEKVKGYEAVMPSYKETLSESDVHTLIQYIKSMRKIDEKLL</sequence>
<dbReference type="Proteomes" id="UP001324634">
    <property type="component" value="Chromosome"/>
</dbReference>
<dbReference type="InterPro" id="IPR045187">
    <property type="entry name" value="CcO_II"/>
</dbReference>
<evidence type="ECO:0000256" key="13">
    <source>
        <dbReference type="ARBA" id="ARBA00023136"/>
    </source>
</evidence>
<evidence type="ECO:0000256" key="11">
    <source>
        <dbReference type="ARBA" id="ARBA00023004"/>
    </source>
</evidence>
<evidence type="ECO:0000313" key="18">
    <source>
        <dbReference type="EMBL" id="WPU66064.1"/>
    </source>
</evidence>
<dbReference type="PROSITE" id="PS00078">
    <property type="entry name" value="COX2"/>
    <property type="match status" value="1"/>
</dbReference>
<dbReference type="PROSITE" id="PS51007">
    <property type="entry name" value="CYTC"/>
    <property type="match status" value="1"/>
</dbReference>
<dbReference type="EMBL" id="CP139487">
    <property type="protein sequence ID" value="WPU66064.1"/>
    <property type="molecule type" value="Genomic_DNA"/>
</dbReference>
<feature type="transmembrane region" description="Helical" evidence="15">
    <location>
        <begin position="17"/>
        <end position="39"/>
    </location>
</feature>
<dbReference type="GO" id="GO:0016020">
    <property type="term" value="C:membrane"/>
    <property type="evidence" value="ECO:0007669"/>
    <property type="project" value="UniProtKB-SubCell"/>
</dbReference>
<dbReference type="PANTHER" id="PTHR22888:SF9">
    <property type="entry name" value="CYTOCHROME C OXIDASE SUBUNIT 2"/>
    <property type="match status" value="1"/>
</dbReference>
<evidence type="ECO:0000256" key="3">
    <source>
        <dbReference type="ARBA" id="ARBA00012949"/>
    </source>
</evidence>
<evidence type="ECO:0000256" key="14">
    <source>
        <dbReference type="PROSITE-ProRule" id="PRU00433"/>
    </source>
</evidence>
<dbReference type="Gene3D" id="2.60.40.420">
    <property type="entry name" value="Cupredoxins - blue copper proteins"/>
    <property type="match status" value="1"/>
</dbReference>
<comment type="similarity">
    <text evidence="2">Belongs to the cytochrome c oxidase subunit 2 family.</text>
</comment>
<dbReference type="InterPro" id="IPR036909">
    <property type="entry name" value="Cyt_c-like_dom_sf"/>
</dbReference>
<keyword evidence="10 15" id="KW-1133">Transmembrane helix</keyword>
<dbReference type="Gene3D" id="1.10.287.90">
    <property type="match status" value="1"/>
</dbReference>
<keyword evidence="12" id="KW-0186">Copper</keyword>
<evidence type="ECO:0000256" key="4">
    <source>
        <dbReference type="ARBA" id="ARBA00022448"/>
    </source>
</evidence>
<proteinExistence type="inferred from homology"/>
<dbReference type="InterPro" id="IPR002429">
    <property type="entry name" value="CcO_II-like_C"/>
</dbReference>
<gene>
    <name evidence="18" type="ORF">SOO65_04830</name>
</gene>
<keyword evidence="7 14" id="KW-0479">Metal-binding</keyword>
<protein>
    <recommendedName>
        <fullName evidence="3">cytochrome-c oxidase</fullName>
        <ecNumber evidence="3">7.1.1.9</ecNumber>
    </recommendedName>
</protein>
<evidence type="ECO:0000256" key="10">
    <source>
        <dbReference type="ARBA" id="ARBA00022989"/>
    </source>
</evidence>
<dbReference type="SUPFAM" id="SSF49503">
    <property type="entry name" value="Cupredoxins"/>
    <property type="match status" value="1"/>
</dbReference>
<feature type="transmembrane region" description="Helical" evidence="15">
    <location>
        <begin position="60"/>
        <end position="77"/>
    </location>
</feature>
<dbReference type="InterPro" id="IPR009056">
    <property type="entry name" value="Cyt_c-like_dom"/>
</dbReference>
<dbReference type="AlphaFoldDB" id="A0AAX4HRV6"/>
<dbReference type="InterPro" id="IPR008972">
    <property type="entry name" value="Cupredoxin"/>
</dbReference>
<feature type="domain" description="Cytochrome oxidase subunit II copper A binding" evidence="16">
    <location>
        <begin position="91"/>
        <end position="202"/>
    </location>
</feature>
<evidence type="ECO:0000259" key="16">
    <source>
        <dbReference type="PROSITE" id="PS50857"/>
    </source>
</evidence>
<keyword evidence="5 14" id="KW-0349">Heme</keyword>
<evidence type="ECO:0000259" key="17">
    <source>
        <dbReference type="PROSITE" id="PS51007"/>
    </source>
</evidence>
<reference evidence="18 19" key="1">
    <citation type="submission" date="2023-11" db="EMBL/GenBank/DDBJ databases">
        <title>Peredibacter starrii A3.12.</title>
        <authorList>
            <person name="Mitchell R.J."/>
        </authorList>
    </citation>
    <scope>NUCLEOTIDE SEQUENCE [LARGE SCALE GENOMIC DNA]</scope>
    <source>
        <strain evidence="18 19">A3.12</strain>
    </source>
</reference>
<dbReference type="EC" id="7.1.1.9" evidence="3"/>
<dbReference type="GO" id="GO:0020037">
    <property type="term" value="F:heme binding"/>
    <property type="evidence" value="ECO:0007669"/>
    <property type="project" value="InterPro"/>
</dbReference>
<dbReference type="GO" id="GO:0042773">
    <property type="term" value="P:ATP synthesis coupled electron transport"/>
    <property type="evidence" value="ECO:0007669"/>
    <property type="project" value="TreeGrafter"/>
</dbReference>
<dbReference type="KEGG" id="psti:SOO65_04830"/>
<keyword evidence="9" id="KW-0249">Electron transport</keyword>
<evidence type="ECO:0000256" key="15">
    <source>
        <dbReference type="SAM" id="Phobius"/>
    </source>
</evidence>
<dbReference type="PANTHER" id="PTHR22888">
    <property type="entry name" value="CYTOCHROME C OXIDASE, SUBUNIT II"/>
    <property type="match status" value="1"/>
</dbReference>
<name>A0AAX4HRV6_9BACT</name>
<dbReference type="Pfam" id="PF13442">
    <property type="entry name" value="Cytochrome_CBB3"/>
    <property type="match status" value="1"/>
</dbReference>
<evidence type="ECO:0000256" key="6">
    <source>
        <dbReference type="ARBA" id="ARBA00022692"/>
    </source>
</evidence>
<evidence type="ECO:0000256" key="9">
    <source>
        <dbReference type="ARBA" id="ARBA00022982"/>
    </source>
</evidence>
<comment type="subcellular location">
    <subcellularLocation>
        <location evidence="1">Membrane</location>
        <topology evidence="1">Multi-pass membrane protein</topology>
    </subcellularLocation>
</comment>
<evidence type="ECO:0000256" key="12">
    <source>
        <dbReference type="ARBA" id="ARBA00023008"/>
    </source>
</evidence>
<organism evidence="18 19">
    <name type="scientific">Peredibacter starrii</name>
    <dbReference type="NCBI Taxonomy" id="28202"/>
    <lineage>
        <taxon>Bacteria</taxon>
        <taxon>Pseudomonadati</taxon>
        <taxon>Bdellovibrionota</taxon>
        <taxon>Bacteriovoracia</taxon>
        <taxon>Bacteriovoracales</taxon>
        <taxon>Bacteriovoracaceae</taxon>
        <taxon>Peredibacter</taxon>
    </lineage>
</organism>
<dbReference type="SUPFAM" id="SSF46626">
    <property type="entry name" value="Cytochrome c"/>
    <property type="match status" value="1"/>
</dbReference>
<dbReference type="InterPro" id="IPR001505">
    <property type="entry name" value="Copper_CuA"/>
</dbReference>
<evidence type="ECO:0000256" key="5">
    <source>
        <dbReference type="ARBA" id="ARBA00022617"/>
    </source>
</evidence>
<evidence type="ECO:0000256" key="2">
    <source>
        <dbReference type="ARBA" id="ARBA00007866"/>
    </source>
</evidence>
<feature type="domain" description="Cytochrome c" evidence="17">
    <location>
        <begin position="203"/>
        <end position="283"/>
    </location>
</feature>
<keyword evidence="13 15" id="KW-0472">Membrane</keyword>
<dbReference type="GO" id="GO:0005507">
    <property type="term" value="F:copper ion binding"/>
    <property type="evidence" value="ECO:0007669"/>
    <property type="project" value="InterPro"/>
</dbReference>
<keyword evidence="11 14" id="KW-0408">Iron</keyword>
<dbReference type="PROSITE" id="PS50857">
    <property type="entry name" value="COX2_CUA"/>
    <property type="match status" value="1"/>
</dbReference>
<accession>A0AAX4HRV6</accession>
<evidence type="ECO:0000256" key="8">
    <source>
        <dbReference type="ARBA" id="ARBA00022967"/>
    </source>
</evidence>